<organism evidence="1 2">
    <name type="scientific">Nemania bipapillata</name>
    <dbReference type="NCBI Taxonomy" id="110536"/>
    <lineage>
        <taxon>Eukaryota</taxon>
        <taxon>Fungi</taxon>
        <taxon>Dikarya</taxon>
        <taxon>Ascomycota</taxon>
        <taxon>Pezizomycotina</taxon>
        <taxon>Sordariomycetes</taxon>
        <taxon>Xylariomycetidae</taxon>
        <taxon>Xylariales</taxon>
        <taxon>Xylariaceae</taxon>
        <taxon>Nemania</taxon>
    </lineage>
</organism>
<reference evidence="1" key="1">
    <citation type="submission" date="2022-11" db="EMBL/GenBank/DDBJ databases">
        <title>Genome Sequence of Nemania bipapillata.</title>
        <authorList>
            <person name="Buettner E."/>
        </authorList>
    </citation>
    <scope>NUCLEOTIDE SEQUENCE</scope>
    <source>
        <strain evidence="1">CP14</strain>
    </source>
</reference>
<gene>
    <name evidence="1" type="ORF">ONZ43_g7138</name>
</gene>
<sequence>MGSSTFAATTPREASTFSFLPPPGQATRPQPKPDPYYRPPRARSGTIEEAGSSLHRAQGSLGSIDLANQRLSQIDGDIHGDISGRATPAPMPYAPAYALAPRADYSTREADFYYGVRGPALNSNAPDRKLGTGPADPTSPVDTAAGWLMRLFGGKTKEKAKGFEVVRSARMPAAMKARGGNFSDDAQPEGIPVALGVLRSGPIESDDEDTPKSKKTRHIRGDSAGGELLNDVSEPESDEEDIRISKVSKDPPLLPDLDAGESFQVPSRVQSKASRHPSQRTIKAPSKGGFRGTRDPRSAKEKLEAKFAFDSSS</sequence>
<evidence type="ECO:0000313" key="1">
    <source>
        <dbReference type="EMBL" id="KAJ8106221.1"/>
    </source>
</evidence>
<dbReference type="Proteomes" id="UP001153334">
    <property type="component" value="Unassembled WGS sequence"/>
</dbReference>
<accession>A0ACC2HT18</accession>
<proteinExistence type="predicted"/>
<protein>
    <submittedName>
        <fullName evidence="1">Uncharacterized protein</fullName>
    </submittedName>
</protein>
<comment type="caution">
    <text evidence="1">The sequence shown here is derived from an EMBL/GenBank/DDBJ whole genome shotgun (WGS) entry which is preliminary data.</text>
</comment>
<dbReference type="EMBL" id="JAPESX010002914">
    <property type="protein sequence ID" value="KAJ8106221.1"/>
    <property type="molecule type" value="Genomic_DNA"/>
</dbReference>
<evidence type="ECO:0000313" key="2">
    <source>
        <dbReference type="Proteomes" id="UP001153334"/>
    </source>
</evidence>
<keyword evidence="2" id="KW-1185">Reference proteome</keyword>
<name>A0ACC2HT18_9PEZI</name>